<proteinExistence type="predicted"/>
<name>A0AAD6YYZ5_9AGAR</name>
<comment type="caution">
    <text evidence="2">The sequence shown here is derived from an EMBL/GenBank/DDBJ whole genome shotgun (WGS) entry which is preliminary data.</text>
</comment>
<accession>A0AAD6YYZ5</accession>
<evidence type="ECO:0008006" key="4">
    <source>
        <dbReference type="Google" id="ProtNLM"/>
    </source>
</evidence>
<reference evidence="2" key="1">
    <citation type="submission" date="2023-03" db="EMBL/GenBank/DDBJ databases">
        <title>Massive genome expansion in bonnet fungi (Mycena s.s.) driven by repeated elements and novel gene families across ecological guilds.</title>
        <authorList>
            <consortium name="Lawrence Berkeley National Laboratory"/>
            <person name="Harder C.B."/>
            <person name="Miyauchi S."/>
            <person name="Viragh M."/>
            <person name="Kuo A."/>
            <person name="Thoen E."/>
            <person name="Andreopoulos B."/>
            <person name="Lu D."/>
            <person name="Skrede I."/>
            <person name="Drula E."/>
            <person name="Henrissat B."/>
            <person name="Morin E."/>
            <person name="Kohler A."/>
            <person name="Barry K."/>
            <person name="LaButti K."/>
            <person name="Morin E."/>
            <person name="Salamov A."/>
            <person name="Lipzen A."/>
            <person name="Mereny Z."/>
            <person name="Hegedus B."/>
            <person name="Baldrian P."/>
            <person name="Stursova M."/>
            <person name="Weitz H."/>
            <person name="Taylor A."/>
            <person name="Grigoriev I.V."/>
            <person name="Nagy L.G."/>
            <person name="Martin F."/>
            <person name="Kauserud H."/>
        </authorList>
    </citation>
    <scope>NUCLEOTIDE SEQUENCE</scope>
    <source>
        <strain evidence="2">CBHHK002</strain>
    </source>
</reference>
<gene>
    <name evidence="2" type="ORF">DFH08DRAFT_906546</name>
</gene>
<dbReference type="Gene3D" id="3.40.50.2000">
    <property type="entry name" value="Glycogen Phosphorylase B"/>
    <property type="match status" value="2"/>
</dbReference>
<evidence type="ECO:0000256" key="1">
    <source>
        <dbReference type="SAM" id="MobiDB-lite"/>
    </source>
</evidence>
<dbReference type="AlphaFoldDB" id="A0AAD6YYZ5"/>
<organism evidence="2 3">
    <name type="scientific">Mycena albidolilacea</name>
    <dbReference type="NCBI Taxonomy" id="1033008"/>
    <lineage>
        <taxon>Eukaryota</taxon>
        <taxon>Fungi</taxon>
        <taxon>Dikarya</taxon>
        <taxon>Basidiomycota</taxon>
        <taxon>Agaricomycotina</taxon>
        <taxon>Agaricomycetes</taxon>
        <taxon>Agaricomycetidae</taxon>
        <taxon>Agaricales</taxon>
        <taxon>Marasmiineae</taxon>
        <taxon>Mycenaceae</taxon>
        <taxon>Mycena</taxon>
    </lineage>
</organism>
<evidence type="ECO:0000313" key="2">
    <source>
        <dbReference type="EMBL" id="KAJ7301626.1"/>
    </source>
</evidence>
<sequence>MSPVTFAYYCSGHGYGHATRVSALASHLLRLPELDRPAVHIVSSAPKHVFADSIGLGARYRNANIDPVIVQPLAYRVDRQQSVAVLKSFIDKKDAILQTEVEWLTEIHADCVLSDAAFVGCLAASTVGIPSILVTNFTFDSVYSYLSTTLVDAPVSHADDTHPHFNNLIPDIPVPSTELEPLVHQIHAGYRCAHLLLRLPGYIPIPSFAIDPSLPSPEWVDPLTNRFHNSVFASLDDLPSSPSLHPPVGYRGVSRREPARQIMPIPLLVRSPSPSVYLPMGRSQLLESIGIPSQYHDPNSTRILIVSFGGQMFRRPGRSGSATPSRRASRELSPVRGSFSHGSPPTVNGFVHGNKDIAFGRSPTSAKGSMFPHLQIPTALPSPSGEEHAFVFSAPRLATASHLWIPGAPPASKPLTTPISPRVSDGPLFQTIPPTPAQIESTYDQAYFDFEDIPEDDDLPRLLPDPSWIAIVCGVSKEQWNADEGGGDSDLPDGFFVAPRDVYMPDLTAIGDVLLGKLGYGTVAECVDSSTPFVYVSRPLFIEEHGLRRLLDHDGVGVELSRESYEAGDWAGAIETAWRNGKEAKNSERKDGAAGFSLKTREEEGGKLATMIVRWAETWGGNTA</sequence>
<dbReference type="InterPro" id="IPR053205">
    <property type="entry name" value="GHMP_kinase_L-arabinokinase"/>
</dbReference>
<feature type="region of interest" description="Disordered" evidence="1">
    <location>
        <begin position="315"/>
        <end position="347"/>
    </location>
</feature>
<dbReference type="PANTHER" id="PTHR38134:SF2">
    <property type="entry name" value="GALACTOKINASE"/>
    <property type="match status" value="1"/>
</dbReference>
<protein>
    <recommendedName>
        <fullName evidence="4">Glycosyltransferase</fullName>
    </recommendedName>
</protein>
<evidence type="ECO:0000313" key="3">
    <source>
        <dbReference type="Proteomes" id="UP001218218"/>
    </source>
</evidence>
<dbReference type="SUPFAM" id="SSF53756">
    <property type="entry name" value="UDP-Glycosyltransferase/glycogen phosphorylase"/>
    <property type="match status" value="1"/>
</dbReference>
<dbReference type="EMBL" id="JARIHO010000130">
    <property type="protein sequence ID" value="KAJ7301626.1"/>
    <property type="molecule type" value="Genomic_DNA"/>
</dbReference>
<dbReference type="Proteomes" id="UP001218218">
    <property type="component" value="Unassembled WGS sequence"/>
</dbReference>
<dbReference type="PANTHER" id="PTHR38134">
    <property type="entry name" value="SLR1395 PROTEIN"/>
    <property type="match status" value="1"/>
</dbReference>
<keyword evidence="3" id="KW-1185">Reference proteome</keyword>